<evidence type="ECO:0000256" key="3">
    <source>
        <dbReference type="ARBA" id="ARBA00022801"/>
    </source>
</evidence>
<comment type="caution">
    <text evidence="7">The sequence shown here is derived from an EMBL/GenBank/DDBJ whole genome shotgun (WGS) entry which is preliminary data.</text>
</comment>
<feature type="compositionally biased region" description="Pro residues" evidence="5">
    <location>
        <begin position="251"/>
        <end position="268"/>
    </location>
</feature>
<dbReference type="RefSeq" id="WP_142551664.1">
    <property type="nucleotide sequence ID" value="NZ_VIFX01000008.1"/>
</dbReference>
<evidence type="ECO:0000256" key="2">
    <source>
        <dbReference type="ARBA" id="ARBA00022487"/>
    </source>
</evidence>
<name>A0A544W4D7_9MYCO</name>
<dbReference type="Gene3D" id="3.40.50.1820">
    <property type="entry name" value="alpha/beta hydrolase"/>
    <property type="match status" value="1"/>
</dbReference>
<dbReference type="Pfam" id="PF01083">
    <property type="entry name" value="Cutinase"/>
    <property type="match status" value="1"/>
</dbReference>
<gene>
    <name evidence="7" type="ORF">D8S82_08535</name>
</gene>
<feature type="region of interest" description="Disordered" evidence="5">
    <location>
        <begin position="236"/>
        <end position="268"/>
    </location>
</feature>
<protein>
    <submittedName>
        <fullName evidence="7">Cutinase family protein</fullName>
    </submittedName>
</protein>
<evidence type="ECO:0000256" key="4">
    <source>
        <dbReference type="ARBA" id="ARBA00023157"/>
    </source>
</evidence>
<evidence type="ECO:0000256" key="1">
    <source>
        <dbReference type="ARBA" id="ARBA00007534"/>
    </source>
</evidence>
<sequence length="268" mass="26388">MTLRSLAPVIGAAAALTWSLVSGAAPGASAEPVPNASNPVCPDIEVVFARGTGEPAGVGYVGQAFVDSLQSKVGNKSVNVYAVNYPATIEFPRAVDGINDAAAHIQATATNCPKTKIVLGGFSQGAAVAGFVTADVVPSGAADSGVTGPLPPAIADHVAAVTLFGKPSQRFMSFVNEPAIVIGPKYAGKTLDSCVPGDPICSDGGDFGLHNAYVPDGLVDQAADYAVGKLGYAVPAAPPPPPAPEAALAPAPVPAPGPAPGPPVAAPA</sequence>
<dbReference type="InterPro" id="IPR029058">
    <property type="entry name" value="AB_hydrolase_fold"/>
</dbReference>
<evidence type="ECO:0000256" key="6">
    <source>
        <dbReference type="SAM" id="SignalP"/>
    </source>
</evidence>
<feature type="chain" id="PRO_5039012167" evidence="6">
    <location>
        <begin position="25"/>
        <end position="268"/>
    </location>
</feature>
<dbReference type="GO" id="GO:0052689">
    <property type="term" value="F:carboxylic ester hydrolase activity"/>
    <property type="evidence" value="ECO:0007669"/>
    <property type="project" value="UniProtKB-KW"/>
</dbReference>
<accession>A0A544W4D7</accession>
<evidence type="ECO:0000256" key="5">
    <source>
        <dbReference type="SAM" id="MobiDB-lite"/>
    </source>
</evidence>
<dbReference type="PANTHER" id="PTHR33630">
    <property type="entry name" value="CUTINASE RV1984C-RELATED-RELATED"/>
    <property type="match status" value="1"/>
</dbReference>
<keyword evidence="3" id="KW-0378">Hydrolase</keyword>
<dbReference type="SUPFAM" id="SSF53474">
    <property type="entry name" value="alpha/beta-Hydrolases"/>
    <property type="match status" value="1"/>
</dbReference>
<feature type="signal peptide" evidence="6">
    <location>
        <begin position="1"/>
        <end position="24"/>
    </location>
</feature>
<dbReference type="SMART" id="SM01110">
    <property type="entry name" value="Cutinase"/>
    <property type="match status" value="1"/>
</dbReference>
<keyword evidence="8" id="KW-1185">Reference proteome</keyword>
<dbReference type="InterPro" id="IPR000675">
    <property type="entry name" value="Cutinase/axe"/>
</dbReference>
<proteinExistence type="inferred from homology"/>
<comment type="similarity">
    <text evidence="1">Belongs to the cutinase family.</text>
</comment>
<keyword evidence="2" id="KW-0719">Serine esterase</keyword>
<keyword evidence="6" id="KW-0732">Signal</keyword>
<reference evidence="7 8" key="1">
    <citation type="submission" date="2018-10" db="EMBL/GenBank/DDBJ databases">
        <title>Draft genome of Mycobacterium hodleri strain B.</title>
        <authorList>
            <person name="Amande T.J."/>
            <person name="Mcgenity T.J."/>
        </authorList>
    </citation>
    <scope>NUCLEOTIDE SEQUENCE [LARGE SCALE GENOMIC DNA]</scope>
    <source>
        <strain evidence="7 8">B</strain>
    </source>
</reference>
<keyword evidence="4" id="KW-1015">Disulfide bond</keyword>
<dbReference type="PANTHER" id="PTHR33630:SF9">
    <property type="entry name" value="CUTINASE 4"/>
    <property type="match status" value="1"/>
</dbReference>
<evidence type="ECO:0000313" key="7">
    <source>
        <dbReference type="EMBL" id="TQR87092.1"/>
    </source>
</evidence>
<dbReference type="EMBL" id="VIFX01000008">
    <property type="protein sequence ID" value="TQR87092.1"/>
    <property type="molecule type" value="Genomic_DNA"/>
</dbReference>
<dbReference type="AlphaFoldDB" id="A0A544W4D7"/>
<dbReference type="Proteomes" id="UP000315759">
    <property type="component" value="Unassembled WGS sequence"/>
</dbReference>
<organism evidence="7 8">
    <name type="scientific">Mycolicibacterium hodleri</name>
    <dbReference type="NCBI Taxonomy" id="49897"/>
    <lineage>
        <taxon>Bacteria</taxon>
        <taxon>Bacillati</taxon>
        <taxon>Actinomycetota</taxon>
        <taxon>Actinomycetes</taxon>
        <taxon>Mycobacteriales</taxon>
        <taxon>Mycobacteriaceae</taxon>
        <taxon>Mycolicibacterium</taxon>
    </lineage>
</organism>
<evidence type="ECO:0000313" key="8">
    <source>
        <dbReference type="Proteomes" id="UP000315759"/>
    </source>
</evidence>